<dbReference type="OMA" id="EDVEMKC"/>
<feature type="compositionally biased region" description="Basic and acidic residues" evidence="1">
    <location>
        <begin position="273"/>
        <end position="286"/>
    </location>
</feature>
<organism evidence="3 4">
    <name type="scientific">Sclerotinia sclerotiorum (strain ATCC 18683 / 1980 / Ss-1)</name>
    <name type="common">White mold</name>
    <name type="synonym">Whetzelinia sclerotiorum</name>
    <dbReference type="NCBI Taxonomy" id="665079"/>
    <lineage>
        <taxon>Eukaryota</taxon>
        <taxon>Fungi</taxon>
        <taxon>Dikarya</taxon>
        <taxon>Ascomycota</taxon>
        <taxon>Pezizomycotina</taxon>
        <taxon>Leotiomycetes</taxon>
        <taxon>Helotiales</taxon>
        <taxon>Sclerotiniaceae</taxon>
        <taxon>Sclerotinia</taxon>
    </lineage>
</organism>
<evidence type="ECO:0000313" key="4">
    <source>
        <dbReference type="Proteomes" id="UP000177798"/>
    </source>
</evidence>
<evidence type="ECO:0000259" key="2">
    <source>
        <dbReference type="Pfam" id="PF23155"/>
    </source>
</evidence>
<feature type="region of interest" description="Disordered" evidence="1">
    <location>
        <begin position="182"/>
        <end position="241"/>
    </location>
</feature>
<name>A0A1D9Q509_SCLS1</name>
<feature type="compositionally biased region" description="Low complexity" evidence="1">
    <location>
        <begin position="260"/>
        <end position="272"/>
    </location>
</feature>
<protein>
    <recommendedName>
        <fullName evidence="2">DUF7053 domain-containing protein</fullName>
    </recommendedName>
</protein>
<evidence type="ECO:0000256" key="1">
    <source>
        <dbReference type="SAM" id="MobiDB-lite"/>
    </source>
</evidence>
<dbReference type="VEuPathDB" id="FungiDB:sscle_05g044330"/>
<dbReference type="OrthoDB" id="3246050at2759"/>
<feature type="region of interest" description="Disordered" evidence="1">
    <location>
        <begin position="260"/>
        <end position="308"/>
    </location>
</feature>
<evidence type="ECO:0000313" key="3">
    <source>
        <dbReference type="EMBL" id="APA09663.1"/>
    </source>
</evidence>
<gene>
    <name evidence="3" type="ORF">sscle_05g044330</name>
</gene>
<dbReference type="Pfam" id="PF23155">
    <property type="entry name" value="DUF7053"/>
    <property type="match status" value="1"/>
</dbReference>
<proteinExistence type="predicted"/>
<dbReference type="PANTHER" id="PTHR38117">
    <property type="entry name" value="NACHT AND WD40 DOMAIN PROTEIN"/>
    <property type="match status" value="1"/>
</dbReference>
<dbReference type="PANTHER" id="PTHR38117:SF2">
    <property type="entry name" value="NACHT AND WD40 DOMAIN PROTEIN"/>
    <property type="match status" value="1"/>
</dbReference>
<dbReference type="InterPro" id="IPR055481">
    <property type="entry name" value="DUF7053"/>
</dbReference>
<dbReference type="EMBL" id="CP017818">
    <property type="protein sequence ID" value="APA09663.1"/>
    <property type="molecule type" value="Genomic_DNA"/>
</dbReference>
<dbReference type="RefSeq" id="XP_001593249.1">
    <property type="nucleotide sequence ID" value="XM_001593199.1"/>
</dbReference>
<dbReference type="Proteomes" id="UP000177798">
    <property type="component" value="Chromosome 5"/>
</dbReference>
<accession>A0A1D9Q509</accession>
<dbReference type="AlphaFoldDB" id="A0A1D9Q509"/>
<reference evidence="4" key="1">
    <citation type="journal article" date="2017" name="Genome Biol. Evol.">
        <title>The complete genome sequence of the phytopathogenic fungus Sclerotinia sclerotiorum reveals insights into the genome architecture of broad host range pathogens.</title>
        <authorList>
            <person name="Derbyshire M."/>
            <person name="Denton-Giles M."/>
            <person name="Hegedus D."/>
            <person name="Seifbarghy S."/>
            <person name="Rollins J."/>
            <person name="van Kan J."/>
            <person name="Seidl M.F."/>
            <person name="Faino L."/>
            <person name="Mbengue M."/>
            <person name="Navaud O."/>
            <person name="Raffaele S."/>
            <person name="Hammond-Kosack K."/>
            <person name="Heard S."/>
            <person name="Oliver R."/>
        </authorList>
    </citation>
    <scope>NUCLEOTIDE SEQUENCE [LARGE SCALE GENOMIC DNA]</scope>
    <source>
        <strain evidence="4">ATCC 18683 / 1980 / Ss-1</strain>
    </source>
</reference>
<feature type="compositionally biased region" description="Polar residues" evidence="1">
    <location>
        <begin position="287"/>
        <end position="296"/>
    </location>
</feature>
<feature type="domain" description="DUF7053" evidence="2">
    <location>
        <begin position="2"/>
        <end position="170"/>
    </location>
</feature>
<dbReference type="KEGG" id="ssl:SS1G_06171"/>
<sequence length="329" mass="36903">MAKTIFTTITPLPPNISRKTVLETLHDHLEMIDLNPSHVERTLTKPPPSATPEEYHCQWYRIVDKVSYLPANLYTGTVSFNACFHNLANGLQTHCYAPMGLDIKEKWTIGGNMPGEPAVPREIGINAPVEGLYIREDVEMKCNILMTRFVRKTLQECLKALVARLVVKAQLQEARERNDRLTMRNGSVYEGENDTLTPPLSPPLRSPGMASVSSMGRRGSSYSNSSVPTSPPLTPYNPEKWAEAGMQGHPALHPYTPFQLQQQQQQQHLYQMQHDRKSYGGQDHRWSNISDKTQASLPAPKYANKPTNYAHKPSIIAEMEAPPGPVELP</sequence>